<feature type="region of interest" description="Disordered" evidence="1">
    <location>
        <begin position="63"/>
        <end position="158"/>
    </location>
</feature>
<dbReference type="OrthoDB" id="5095449at2759"/>
<name>W9Z5D9_FUSOX</name>
<dbReference type="Proteomes" id="UP000030703">
    <property type="component" value="Unassembled WGS sequence"/>
</dbReference>
<gene>
    <name evidence="2" type="ORF">FOMG_19401</name>
</gene>
<proteinExistence type="predicted"/>
<reference evidence="2" key="1">
    <citation type="submission" date="2012-04" db="EMBL/GenBank/DDBJ databases">
        <title>The Genome Sequence of Fusarium oxysporum melonis.</title>
        <authorList>
            <consortium name="The Broad Institute Genome Sequencing Platform"/>
            <person name="Ma L.-J."/>
            <person name="Gale L.R."/>
            <person name="Schwartz D.C."/>
            <person name="Zhou S."/>
            <person name="Corby-Kistler H."/>
            <person name="Young S.K."/>
            <person name="Zeng Q."/>
            <person name="Gargeya S."/>
            <person name="Fitzgerald M."/>
            <person name="Haas B."/>
            <person name="Abouelleil A."/>
            <person name="Alvarado L."/>
            <person name="Arachchi H.M."/>
            <person name="Berlin A."/>
            <person name="Brown A."/>
            <person name="Chapman S.B."/>
            <person name="Chen Z."/>
            <person name="Dunbar C."/>
            <person name="Freedman E."/>
            <person name="Gearin G."/>
            <person name="Goldberg J."/>
            <person name="Griggs A."/>
            <person name="Gujja S."/>
            <person name="Heiman D."/>
            <person name="Howarth C."/>
            <person name="Larson L."/>
            <person name="Lui A."/>
            <person name="MacDonald P.J.P."/>
            <person name="Montmayeur A."/>
            <person name="Murphy C."/>
            <person name="Neiman D."/>
            <person name="Pearson M."/>
            <person name="Priest M."/>
            <person name="Roberts A."/>
            <person name="Saif S."/>
            <person name="Shea T."/>
            <person name="Shenoy N."/>
            <person name="Sisk P."/>
            <person name="Stolte C."/>
            <person name="Sykes S."/>
            <person name="Wortman J."/>
            <person name="Nusbaum C."/>
            <person name="Birren B."/>
        </authorList>
    </citation>
    <scope>NUCLEOTIDE SEQUENCE</scope>
    <source>
        <strain evidence="2">26406</strain>
    </source>
</reference>
<dbReference type="EMBL" id="KI980532">
    <property type="protein sequence ID" value="EXK23842.1"/>
    <property type="molecule type" value="Genomic_DNA"/>
</dbReference>
<accession>W9Z5D9</accession>
<feature type="compositionally biased region" description="Polar residues" evidence="1">
    <location>
        <begin position="63"/>
        <end position="76"/>
    </location>
</feature>
<evidence type="ECO:0000313" key="2">
    <source>
        <dbReference type="EMBL" id="EXK23842.1"/>
    </source>
</evidence>
<evidence type="ECO:0000256" key="1">
    <source>
        <dbReference type="SAM" id="MobiDB-lite"/>
    </source>
</evidence>
<dbReference type="VEuPathDB" id="FungiDB:FOMG_19401"/>
<reference evidence="2" key="2">
    <citation type="submission" date="2014-02" db="EMBL/GenBank/DDBJ databases">
        <title>Annotation of the Genome Sequence of Fusarium oxysporum f. sp. melonis 26406.</title>
        <authorList>
            <consortium name="The Broad Institute Genomics Platform"/>
            <person name="Ma L.-J."/>
            <person name="Corby-Kistler H."/>
            <person name="Broz K."/>
            <person name="Gale L.R."/>
            <person name="Jonkers W."/>
            <person name="O'Donnell K."/>
            <person name="Ploetz R."/>
            <person name="Steinberg C."/>
            <person name="Schwartz D.C."/>
            <person name="VanEtten H."/>
            <person name="Zhou S."/>
            <person name="Young S.K."/>
            <person name="Zeng Q."/>
            <person name="Gargeya S."/>
            <person name="Fitzgerald M."/>
            <person name="Abouelleil A."/>
            <person name="Alvarado L."/>
            <person name="Chapman S.B."/>
            <person name="Gainer-Dewar J."/>
            <person name="Goldberg J."/>
            <person name="Griggs A."/>
            <person name="Gujja S."/>
            <person name="Hansen M."/>
            <person name="Howarth C."/>
            <person name="Imamovic A."/>
            <person name="Ireland A."/>
            <person name="Larimer J."/>
            <person name="McCowan C."/>
            <person name="Murphy C."/>
            <person name="Pearson M."/>
            <person name="Poon T.W."/>
            <person name="Priest M."/>
            <person name="Roberts A."/>
            <person name="Saif S."/>
            <person name="Shea T."/>
            <person name="Sykes S."/>
            <person name="Wortman J."/>
            <person name="Nusbaum C."/>
            <person name="Birren B."/>
        </authorList>
    </citation>
    <scope>NUCLEOTIDE SEQUENCE</scope>
    <source>
        <strain evidence="2">26406</strain>
    </source>
</reference>
<dbReference type="AlphaFoldDB" id="W9Z5D9"/>
<feature type="compositionally biased region" description="Polar residues" evidence="1">
    <location>
        <begin position="140"/>
        <end position="158"/>
    </location>
</feature>
<protein>
    <submittedName>
        <fullName evidence="2">Uncharacterized protein</fullName>
    </submittedName>
</protein>
<sequence>MADDCRTRESVDPPLLLVELGSCPLSVASVPSSGRDQCRASNSSLSTKKSFYIFSLRVLSTTEKQDSTSTGHSSIESEAAIGVDTTPAVSSALGEDDRDWTHNSHMDPLADPEANQQSPCQTNRTSAGDATACTDVSFDDSPTSPGSQPHRSVSDEQQLLTGATSKSDIMMFNALSDERSSDGAQSTPTSPLHAYSHIAAGLGDMAYMPLHDSKECAGTSHDDAISRAHTLSPAKSLSPESQHEQDQLLCIEQFLMVFPTSEVLGYSDIFTMKNKRNRSITGNSLPVSRMSNVFKPRERYKQAT</sequence>
<feature type="compositionally biased region" description="Polar residues" evidence="1">
    <location>
        <begin position="114"/>
        <end position="128"/>
    </location>
</feature>
<organism evidence="2">
    <name type="scientific">Fusarium oxysporum f. sp. melonis 26406</name>
    <dbReference type="NCBI Taxonomy" id="1089452"/>
    <lineage>
        <taxon>Eukaryota</taxon>
        <taxon>Fungi</taxon>
        <taxon>Dikarya</taxon>
        <taxon>Ascomycota</taxon>
        <taxon>Pezizomycotina</taxon>
        <taxon>Sordariomycetes</taxon>
        <taxon>Hypocreomycetidae</taxon>
        <taxon>Hypocreales</taxon>
        <taxon>Nectriaceae</taxon>
        <taxon>Fusarium</taxon>
        <taxon>Fusarium oxysporum species complex</taxon>
    </lineage>
</organism>
<dbReference type="HOGENOM" id="CLU_915388_0_0_1"/>